<dbReference type="AlphaFoldDB" id="A0A5M3MPU5"/>
<feature type="region of interest" description="Disordered" evidence="1">
    <location>
        <begin position="473"/>
        <end position="501"/>
    </location>
</feature>
<dbReference type="SUPFAM" id="SSF48350">
    <property type="entry name" value="GTPase activation domain, GAP"/>
    <property type="match status" value="1"/>
</dbReference>
<dbReference type="Pfam" id="PF13716">
    <property type="entry name" value="CRAL_TRIO_2"/>
    <property type="match status" value="1"/>
</dbReference>
<dbReference type="RefSeq" id="XP_007768565.1">
    <property type="nucleotide sequence ID" value="XM_007770375.1"/>
</dbReference>
<reference evidence="6" key="1">
    <citation type="journal article" date="2012" name="Science">
        <title>The Paleozoic origin of enzymatic lignin decomposition reconstructed from 31 fungal genomes.</title>
        <authorList>
            <person name="Floudas D."/>
            <person name="Binder M."/>
            <person name="Riley R."/>
            <person name="Barry K."/>
            <person name="Blanchette R.A."/>
            <person name="Henrissat B."/>
            <person name="Martinez A.T."/>
            <person name="Otillar R."/>
            <person name="Spatafora J.W."/>
            <person name="Yadav J.S."/>
            <person name="Aerts A."/>
            <person name="Benoit I."/>
            <person name="Boyd A."/>
            <person name="Carlson A."/>
            <person name="Copeland A."/>
            <person name="Coutinho P.M."/>
            <person name="de Vries R.P."/>
            <person name="Ferreira P."/>
            <person name="Findley K."/>
            <person name="Foster B."/>
            <person name="Gaskell J."/>
            <person name="Glotzer D."/>
            <person name="Gorecki P."/>
            <person name="Heitman J."/>
            <person name="Hesse C."/>
            <person name="Hori C."/>
            <person name="Igarashi K."/>
            <person name="Jurgens J.A."/>
            <person name="Kallen N."/>
            <person name="Kersten P."/>
            <person name="Kohler A."/>
            <person name="Kuees U."/>
            <person name="Kumar T.K.A."/>
            <person name="Kuo A."/>
            <person name="LaButti K."/>
            <person name="Larrondo L.F."/>
            <person name="Lindquist E."/>
            <person name="Ling A."/>
            <person name="Lombard V."/>
            <person name="Lucas S."/>
            <person name="Lundell T."/>
            <person name="Martin R."/>
            <person name="McLaughlin D.J."/>
            <person name="Morgenstern I."/>
            <person name="Morin E."/>
            <person name="Murat C."/>
            <person name="Nagy L.G."/>
            <person name="Nolan M."/>
            <person name="Ohm R.A."/>
            <person name="Patyshakuliyeva A."/>
            <person name="Rokas A."/>
            <person name="Ruiz-Duenas F.J."/>
            <person name="Sabat G."/>
            <person name="Salamov A."/>
            <person name="Samejima M."/>
            <person name="Schmutz J."/>
            <person name="Slot J.C."/>
            <person name="St John F."/>
            <person name="Stenlid J."/>
            <person name="Sun H."/>
            <person name="Sun S."/>
            <person name="Syed K."/>
            <person name="Tsang A."/>
            <person name="Wiebenga A."/>
            <person name="Young D."/>
            <person name="Pisabarro A."/>
            <person name="Eastwood D.C."/>
            <person name="Martin F."/>
            <person name="Cullen D."/>
            <person name="Grigoriev I.V."/>
            <person name="Hibbett D.S."/>
        </authorList>
    </citation>
    <scope>NUCLEOTIDE SEQUENCE [LARGE SCALE GENOMIC DNA]</scope>
    <source>
        <strain evidence="6">RWD-64-598 SS2</strain>
    </source>
</reference>
<evidence type="ECO:0000313" key="6">
    <source>
        <dbReference type="Proteomes" id="UP000053558"/>
    </source>
</evidence>
<dbReference type="Gene3D" id="3.40.525.10">
    <property type="entry name" value="CRAL-TRIO lipid binding domain"/>
    <property type="match status" value="1"/>
</dbReference>
<accession>A0A5M3MPU5</accession>
<dbReference type="InterPro" id="IPR001251">
    <property type="entry name" value="CRAL-TRIO_dom"/>
</dbReference>
<dbReference type="CDD" id="cd00170">
    <property type="entry name" value="SEC14"/>
    <property type="match status" value="1"/>
</dbReference>
<dbReference type="PROSITE" id="PS50191">
    <property type="entry name" value="CRAL_TRIO"/>
    <property type="match status" value="1"/>
</dbReference>
<keyword evidence="6" id="KW-1185">Reference proteome</keyword>
<dbReference type="OrthoDB" id="19923at2759"/>
<dbReference type="KEGG" id="cput:CONPUDRAFT_165366"/>
<comment type="caution">
    <text evidence="5">The sequence shown here is derived from an EMBL/GenBank/DDBJ whole genome shotgun (WGS) entry which is preliminary data.</text>
</comment>
<dbReference type="GO" id="GO:0005737">
    <property type="term" value="C:cytoplasm"/>
    <property type="evidence" value="ECO:0007669"/>
    <property type="project" value="TreeGrafter"/>
</dbReference>
<dbReference type="InterPro" id="IPR036865">
    <property type="entry name" value="CRAL-TRIO_dom_sf"/>
</dbReference>
<dbReference type="Pfam" id="PF00620">
    <property type="entry name" value="RhoGAP"/>
    <property type="match status" value="1"/>
</dbReference>
<feature type="domain" description="CRAL-TRIO" evidence="3">
    <location>
        <begin position="59"/>
        <end position="214"/>
    </location>
</feature>
<feature type="domain" description="Rho-GAP" evidence="4">
    <location>
        <begin position="230"/>
        <end position="468"/>
    </location>
</feature>
<feature type="compositionally biased region" description="Low complexity" evidence="1">
    <location>
        <begin position="708"/>
        <end position="723"/>
    </location>
</feature>
<feature type="transmembrane region" description="Helical" evidence="2">
    <location>
        <begin position="154"/>
        <end position="174"/>
    </location>
</feature>
<feature type="compositionally biased region" description="Low complexity" evidence="1">
    <location>
        <begin position="644"/>
        <end position="662"/>
    </location>
</feature>
<keyword evidence="2" id="KW-0472">Membrane</keyword>
<dbReference type="GO" id="GO:0005096">
    <property type="term" value="F:GTPase activator activity"/>
    <property type="evidence" value="ECO:0007669"/>
    <property type="project" value="TreeGrafter"/>
</dbReference>
<feature type="region of interest" description="Disordered" evidence="1">
    <location>
        <begin position="13"/>
        <end position="34"/>
    </location>
</feature>
<feature type="region of interest" description="Disordered" evidence="1">
    <location>
        <begin position="414"/>
        <end position="446"/>
    </location>
</feature>
<dbReference type="SUPFAM" id="SSF52087">
    <property type="entry name" value="CRAL/TRIO domain"/>
    <property type="match status" value="1"/>
</dbReference>
<keyword evidence="2" id="KW-1133">Transmembrane helix</keyword>
<dbReference type="SMART" id="SM00324">
    <property type="entry name" value="RhoGAP"/>
    <property type="match status" value="1"/>
</dbReference>
<feature type="compositionally biased region" description="Low complexity" evidence="1">
    <location>
        <begin position="484"/>
        <end position="501"/>
    </location>
</feature>
<dbReference type="GO" id="GO:0007264">
    <property type="term" value="P:small GTPase-mediated signal transduction"/>
    <property type="evidence" value="ECO:0007669"/>
    <property type="project" value="TreeGrafter"/>
</dbReference>
<dbReference type="EMBL" id="JH711578">
    <property type="protein sequence ID" value="EIW81153.1"/>
    <property type="molecule type" value="Genomic_DNA"/>
</dbReference>
<dbReference type="PROSITE" id="PS50238">
    <property type="entry name" value="RHOGAP"/>
    <property type="match status" value="1"/>
</dbReference>
<dbReference type="GeneID" id="19205300"/>
<protein>
    <recommendedName>
        <fullName evidence="7">RhoGAP-domain-containing protein</fullName>
    </recommendedName>
</protein>
<dbReference type="Gene3D" id="1.10.555.10">
    <property type="entry name" value="Rho GTPase activation protein"/>
    <property type="match status" value="1"/>
</dbReference>
<evidence type="ECO:0000256" key="2">
    <source>
        <dbReference type="SAM" id="Phobius"/>
    </source>
</evidence>
<proteinExistence type="predicted"/>
<organism evidence="5 6">
    <name type="scientific">Coniophora puteana (strain RWD-64-598)</name>
    <name type="common">Brown rot fungus</name>
    <dbReference type="NCBI Taxonomy" id="741705"/>
    <lineage>
        <taxon>Eukaryota</taxon>
        <taxon>Fungi</taxon>
        <taxon>Dikarya</taxon>
        <taxon>Basidiomycota</taxon>
        <taxon>Agaricomycotina</taxon>
        <taxon>Agaricomycetes</taxon>
        <taxon>Agaricomycetidae</taxon>
        <taxon>Boletales</taxon>
        <taxon>Coniophorineae</taxon>
        <taxon>Coniophoraceae</taxon>
        <taxon>Coniophora</taxon>
    </lineage>
</organism>
<dbReference type="InterPro" id="IPR000198">
    <property type="entry name" value="RhoGAP_dom"/>
</dbReference>
<evidence type="ECO:0000256" key="1">
    <source>
        <dbReference type="SAM" id="MobiDB-lite"/>
    </source>
</evidence>
<dbReference type="CDD" id="cd00159">
    <property type="entry name" value="RhoGAP"/>
    <property type="match status" value="1"/>
</dbReference>
<sequence length="809" mass="85431">MAPSLKQRLAALSTAATSQPPFSQDADLFSPGGRRKIFNAPWRRNTQDSSGGEELSGRTHDRVQDVMDKVIFQAGVDYETRPMVIMNASGLPDPKEVSYDILLTRILSYLDLYVESDYTVVFFAAGGRHTPSWNWVWKAYRSLSRKYRKNLKRLYIVHSSFFSKMLFSLAGAIISPKFFRKIEYISTLSELARHVPLTQIDVPPAVYQENSKQERQITLPTPHRSNVFGVPLEEIMGYDGEKGGIPRVVKDAIQYLREFGLNEDGLFRRSPNSVLLKQVQDAYDRGQVVSLETFNDPALASVLIKKYLRDLPQPIFPEHLYPTIRRCPQSADEQDMAGVEYIRNLLLPQLAPCTYILLSNVIHLMHDVSLRASQNRMDAHNLAVVLTPNLVAGQNPMRDVMMCAVPGPSLASTSAPTIAASLSPSSSSSSGSPATASSSPTLVGDAVEGRNTLGSVVKLCITRYYEIFDEVRDPSEPVRRPRGASSESPSPTPTLSSASYASGSLDKAGVMNGAGGGGGVNGYGASGYGASGAPVVGSRRRPQTTTNETDPADPMNRLSTGSWVNAGGRPLSYGSDGEIDDSMLVMPIGPGGAAGGGDGDAAAGGFARENGNGAAGNGSEITVKGRAVMEERAGGGAWDTWGRSASASAQAQASSSNSNSNATTPTQTHPGPVTFPYKPRQRKASAPAPVRTGPGSGMGSSMHGALQSPGSISAASSGAPSPSPGGTYTFSYASYTSSRSKTKTKARSTISIDRGSHALGSGRGSISIGRGALRKAAGAGVEAVGITASGFFTPEGAPPVPAVPSGRVG</sequence>
<dbReference type="Proteomes" id="UP000053558">
    <property type="component" value="Unassembled WGS sequence"/>
</dbReference>
<dbReference type="OMA" id="ITRYYEI"/>
<dbReference type="PANTHER" id="PTHR45808">
    <property type="entry name" value="RHO GTPASE-ACTIVATING PROTEIN 68F"/>
    <property type="match status" value="1"/>
</dbReference>
<feature type="region of interest" description="Disordered" evidence="1">
    <location>
        <begin position="790"/>
        <end position="809"/>
    </location>
</feature>
<evidence type="ECO:0000259" key="3">
    <source>
        <dbReference type="PROSITE" id="PS50191"/>
    </source>
</evidence>
<evidence type="ECO:0008006" key="7">
    <source>
        <dbReference type="Google" id="ProtNLM"/>
    </source>
</evidence>
<dbReference type="PANTHER" id="PTHR45808:SF2">
    <property type="entry name" value="RHO GTPASE-ACTIVATING PROTEIN 68F"/>
    <property type="match status" value="1"/>
</dbReference>
<gene>
    <name evidence="5" type="ORF">CONPUDRAFT_165366</name>
</gene>
<evidence type="ECO:0000259" key="4">
    <source>
        <dbReference type="PROSITE" id="PS50238"/>
    </source>
</evidence>
<feature type="region of interest" description="Disordered" evidence="1">
    <location>
        <begin position="533"/>
        <end position="565"/>
    </location>
</feature>
<dbReference type="InterPro" id="IPR008936">
    <property type="entry name" value="Rho_GTPase_activation_prot"/>
</dbReference>
<keyword evidence="2" id="KW-0812">Transmembrane</keyword>
<feature type="compositionally biased region" description="Low complexity" evidence="1">
    <location>
        <begin position="414"/>
        <end position="442"/>
    </location>
</feature>
<evidence type="ECO:0000313" key="5">
    <source>
        <dbReference type="EMBL" id="EIW81153.1"/>
    </source>
</evidence>
<feature type="region of interest" description="Disordered" evidence="1">
    <location>
        <begin position="634"/>
        <end position="723"/>
    </location>
</feature>
<feature type="region of interest" description="Disordered" evidence="1">
    <location>
        <begin position="40"/>
        <end position="59"/>
    </location>
</feature>
<name>A0A5M3MPU5_CONPW</name>